<feature type="transmembrane region" description="Helical" evidence="2">
    <location>
        <begin position="153"/>
        <end position="177"/>
    </location>
</feature>
<feature type="coiled-coil region" evidence="1">
    <location>
        <begin position="45"/>
        <end position="115"/>
    </location>
</feature>
<accession>A0AAW8U4M6</accession>
<evidence type="ECO:0000313" key="4">
    <source>
        <dbReference type="Proteomes" id="UP001256711"/>
    </source>
</evidence>
<name>A0AAW8U4M6_9ENTE</name>
<evidence type="ECO:0000256" key="1">
    <source>
        <dbReference type="SAM" id="Coils"/>
    </source>
</evidence>
<keyword evidence="2" id="KW-1133">Transmembrane helix</keyword>
<dbReference type="Proteomes" id="UP001256711">
    <property type="component" value="Unassembled WGS sequence"/>
</dbReference>
<feature type="transmembrane region" description="Helical" evidence="2">
    <location>
        <begin position="289"/>
        <end position="307"/>
    </location>
</feature>
<dbReference type="EMBL" id="JARQBJ010000006">
    <property type="protein sequence ID" value="MDT2811217.1"/>
    <property type="molecule type" value="Genomic_DNA"/>
</dbReference>
<protein>
    <recommendedName>
        <fullName evidence="5">ABC transporter permease</fullName>
    </recommendedName>
</protein>
<keyword evidence="1" id="KW-0175">Coiled coil</keyword>
<dbReference type="AlphaFoldDB" id="A0AAW8U4M6"/>
<sequence length="361" mass="41678">MKWEWQKFRSKKLNFSPILLFLILLLIPLIFQFSSSQENRDVQEIIDAQSTKTDLEAEIDRLTKQEGNPTRIATLTKKVEMYRALLRALENGDDKKALQAQSEIAQEDYQEMIASGQTGEQVKEQKLLSAKLKYFSNHQIALIEPLHTQKLPLINYFVFFIQLIPYSTLWLMALLFLCKYFTDEQTDTASVWIWLAPQKPVTLFFKKMILYFTFLCVSFVFPLLVVSVIVSIFSGIGTKEYPLFFLGETGEIVMKTAFNYLIEYVIGTILLYLLLTVLCATLSLVFEKFTITFAVSLCLITLGQLFLKDQHNILNLPEIISTCSRNEFLKRILMLVLLISCSICVFFVLIRVKEKGKSFIP</sequence>
<dbReference type="RefSeq" id="WP_161999450.1">
    <property type="nucleotide sequence ID" value="NZ_JARQBJ010000006.1"/>
</dbReference>
<organism evidence="3 4">
    <name type="scientific">Enterococcus asini</name>
    <dbReference type="NCBI Taxonomy" id="57732"/>
    <lineage>
        <taxon>Bacteria</taxon>
        <taxon>Bacillati</taxon>
        <taxon>Bacillota</taxon>
        <taxon>Bacilli</taxon>
        <taxon>Lactobacillales</taxon>
        <taxon>Enterococcaceae</taxon>
        <taxon>Enterococcus</taxon>
    </lineage>
</organism>
<comment type="caution">
    <text evidence="3">The sequence shown here is derived from an EMBL/GenBank/DDBJ whole genome shotgun (WGS) entry which is preliminary data.</text>
</comment>
<feature type="transmembrane region" description="Helical" evidence="2">
    <location>
        <begin position="257"/>
        <end position="282"/>
    </location>
</feature>
<evidence type="ECO:0008006" key="5">
    <source>
        <dbReference type="Google" id="ProtNLM"/>
    </source>
</evidence>
<feature type="transmembrane region" description="Helical" evidence="2">
    <location>
        <begin position="209"/>
        <end position="237"/>
    </location>
</feature>
<evidence type="ECO:0000256" key="2">
    <source>
        <dbReference type="SAM" id="Phobius"/>
    </source>
</evidence>
<reference evidence="3" key="1">
    <citation type="submission" date="2023-03" db="EMBL/GenBank/DDBJ databases">
        <authorList>
            <person name="Shen W."/>
            <person name="Cai J."/>
        </authorList>
    </citation>
    <scope>NUCLEOTIDE SEQUENCE</scope>
    <source>
        <strain evidence="3">B226-2</strain>
    </source>
</reference>
<proteinExistence type="predicted"/>
<keyword evidence="2" id="KW-0472">Membrane</keyword>
<keyword evidence="2" id="KW-0812">Transmembrane</keyword>
<evidence type="ECO:0000313" key="3">
    <source>
        <dbReference type="EMBL" id="MDT2811217.1"/>
    </source>
</evidence>
<feature type="transmembrane region" description="Helical" evidence="2">
    <location>
        <begin position="332"/>
        <end position="352"/>
    </location>
</feature>
<gene>
    <name evidence="3" type="ORF">P7H43_12070</name>
</gene>